<accession>A0A072W2H3</accession>
<reference evidence="3" key="3">
    <citation type="submission" date="2015-04" db="UniProtKB">
        <authorList>
            <consortium name="EnsemblPlants"/>
        </authorList>
    </citation>
    <scope>IDENTIFICATION</scope>
    <source>
        <strain evidence="3">cv. Jemalong A17</strain>
    </source>
</reference>
<gene>
    <name evidence="2" type="ordered locus">MTR_1g115150</name>
</gene>
<dbReference type="Proteomes" id="UP000002051">
    <property type="component" value="Unassembled WGS sequence"/>
</dbReference>
<keyword evidence="4" id="KW-1185">Reference proteome</keyword>
<proteinExistence type="predicted"/>
<name>A0A072W2H3_MEDTR</name>
<evidence type="ECO:0000313" key="3">
    <source>
        <dbReference type="EnsemblPlants" id="KEH44435"/>
    </source>
</evidence>
<evidence type="ECO:0000256" key="1">
    <source>
        <dbReference type="SAM" id="MobiDB-lite"/>
    </source>
</evidence>
<dbReference type="AlphaFoldDB" id="A0A072W2H3"/>
<evidence type="ECO:0000313" key="2">
    <source>
        <dbReference type="EMBL" id="KEH44435.1"/>
    </source>
</evidence>
<protein>
    <submittedName>
        <fullName evidence="2 3">Uncharacterized protein</fullName>
    </submittedName>
</protein>
<dbReference type="HOGENOM" id="CLU_2336784_0_0_1"/>
<sequence length="98" mass="10934">MNEHDWLKVGTIAIFWSLIYDDLNWNPSTAASHQFFSHTAPSNQSRDRNTVPAPRETPHSTPLCLQSHGILLSLRIPILPGNTFTSQPTTTTATTSIY</sequence>
<reference evidence="2 4" key="2">
    <citation type="journal article" date="2014" name="BMC Genomics">
        <title>An improved genome release (version Mt4.0) for the model legume Medicago truncatula.</title>
        <authorList>
            <person name="Tang H."/>
            <person name="Krishnakumar V."/>
            <person name="Bidwell S."/>
            <person name="Rosen B."/>
            <person name="Chan A."/>
            <person name="Zhou S."/>
            <person name="Gentzbittel L."/>
            <person name="Childs K.L."/>
            <person name="Yandell M."/>
            <person name="Gundlach H."/>
            <person name="Mayer K.F."/>
            <person name="Schwartz D.C."/>
            <person name="Town C.D."/>
        </authorList>
    </citation>
    <scope>GENOME REANNOTATION</scope>
    <source>
        <strain evidence="2">A17</strain>
        <strain evidence="3 4">cv. Jemalong A17</strain>
    </source>
</reference>
<reference evidence="2 4" key="1">
    <citation type="journal article" date="2011" name="Nature">
        <title>The Medicago genome provides insight into the evolution of rhizobial symbioses.</title>
        <authorList>
            <person name="Young N.D."/>
            <person name="Debelle F."/>
            <person name="Oldroyd G.E."/>
            <person name="Geurts R."/>
            <person name="Cannon S.B."/>
            <person name="Udvardi M.K."/>
            <person name="Benedito V.A."/>
            <person name="Mayer K.F."/>
            <person name="Gouzy J."/>
            <person name="Schoof H."/>
            <person name="Van de Peer Y."/>
            <person name="Proost S."/>
            <person name="Cook D.R."/>
            <person name="Meyers B.C."/>
            <person name="Spannagl M."/>
            <person name="Cheung F."/>
            <person name="De Mita S."/>
            <person name="Krishnakumar V."/>
            <person name="Gundlach H."/>
            <person name="Zhou S."/>
            <person name="Mudge J."/>
            <person name="Bharti A.K."/>
            <person name="Murray J.D."/>
            <person name="Naoumkina M.A."/>
            <person name="Rosen B."/>
            <person name="Silverstein K.A."/>
            <person name="Tang H."/>
            <person name="Rombauts S."/>
            <person name="Zhao P.X."/>
            <person name="Zhou P."/>
            <person name="Barbe V."/>
            <person name="Bardou P."/>
            <person name="Bechner M."/>
            <person name="Bellec A."/>
            <person name="Berger A."/>
            <person name="Berges H."/>
            <person name="Bidwell S."/>
            <person name="Bisseling T."/>
            <person name="Choisne N."/>
            <person name="Couloux A."/>
            <person name="Denny R."/>
            <person name="Deshpande S."/>
            <person name="Dai X."/>
            <person name="Doyle J.J."/>
            <person name="Dudez A.M."/>
            <person name="Farmer A.D."/>
            <person name="Fouteau S."/>
            <person name="Franken C."/>
            <person name="Gibelin C."/>
            <person name="Gish J."/>
            <person name="Goldstein S."/>
            <person name="Gonzalez A.J."/>
            <person name="Green P.J."/>
            <person name="Hallab A."/>
            <person name="Hartog M."/>
            <person name="Hua A."/>
            <person name="Humphray S.J."/>
            <person name="Jeong D.H."/>
            <person name="Jing Y."/>
            <person name="Jocker A."/>
            <person name="Kenton S.M."/>
            <person name="Kim D.J."/>
            <person name="Klee K."/>
            <person name="Lai H."/>
            <person name="Lang C."/>
            <person name="Lin S."/>
            <person name="Macmil S.L."/>
            <person name="Magdelenat G."/>
            <person name="Matthews L."/>
            <person name="McCorrison J."/>
            <person name="Monaghan E.L."/>
            <person name="Mun J.H."/>
            <person name="Najar F.Z."/>
            <person name="Nicholson C."/>
            <person name="Noirot C."/>
            <person name="O'Bleness M."/>
            <person name="Paule C.R."/>
            <person name="Poulain J."/>
            <person name="Prion F."/>
            <person name="Qin B."/>
            <person name="Qu C."/>
            <person name="Retzel E.F."/>
            <person name="Riddle C."/>
            <person name="Sallet E."/>
            <person name="Samain S."/>
            <person name="Samson N."/>
            <person name="Sanders I."/>
            <person name="Saurat O."/>
            <person name="Scarpelli C."/>
            <person name="Schiex T."/>
            <person name="Segurens B."/>
            <person name="Severin A.J."/>
            <person name="Sherrier D.J."/>
            <person name="Shi R."/>
            <person name="Sims S."/>
            <person name="Singer S.R."/>
            <person name="Sinharoy S."/>
            <person name="Sterck L."/>
            <person name="Viollet A."/>
            <person name="Wang B.B."/>
            <person name="Wang K."/>
            <person name="Wang M."/>
            <person name="Wang X."/>
            <person name="Warfsmann J."/>
            <person name="Weissenbach J."/>
            <person name="White D.D."/>
            <person name="White J.D."/>
            <person name="Wiley G.B."/>
            <person name="Wincker P."/>
            <person name="Xing Y."/>
            <person name="Yang L."/>
            <person name="Yao Z."/>
            <person name="Ying F."/>
            <person name="Zhai J."/>
            <person name="Zhou L."/>
            <person name="Zuber A."/>
            <person name="Denarie J."/>
            <person name="Dixon R.A."/>
            <person name="May G.D."/>
            <person name="Schwartz D.C."/>
            <person name="Rogers J."/>
            <person name="Quetier F."/>
            <person name="Town C.D."/>
            <person name="Roe B.A."/>
        </authorList>
    </citation>
    <scope>NUCLEOTIDE SEQUENCE [LARGE SCALE GENOMIC DNA]</scope>
    <source>
        <strain evidence="2">A17</strain>
        <strain evidence="3 4">cv. Jemalong A17</strain>
    </source>
</reference>
<organism evidence="2 4">
    <name type="scientific">Medicago truncatula</name>
    <name type="common">Barrel medic</name>
    <name type="synonym">Medicago tribuloides</name>
    <dbReference type="NCBI Taxonomy" id="3880"/>
    <lineage>
        <taxon>Eukaryota</taxon>
        <taxon>Viridiplantae</taxon>
        <taxon>Streptophyta</taxon>
        <taxon>Embryophyta</taxon>
        <taxon>Tracheophyta</taxon>
        <taxon>Spermatophyta</taxon>
        <taxon>Magnoliopsida</taxon>
        <taxon>eudicotyledons</taxon>
        <taxon>Gunneridae</taxon>
        <taxon>Pentapetalae</taxon>
        <taxon>rosids</taxon>
        <taxon>fabids</taxon>
        <taxon>Fabales</taxon>
        <taxon>Fabaceae</taxon>
        <taxon>Papilionoideae</taxon>
        <taxon>50 kb inversion clade</taxon>
        <taxon>NPAAA clade</taxon>
        <taxon>Hologalegina</taxon>
        <taxon>IRL clade</taxon>
        <taxon>Trifolieae</taxon>
        <taxon>Medicago</taxon>
    </lineage>
</organism>
<evidence type="ECO:0000313" key="4">
    <source>
        <dbReference type="Proteomes" id="UP000002051"/>
    </source>
</evidence>
<dbReference type="EMBL" id="CM001217">
    <property type="protein sequence ID" value="KEH44435.1"/>
    <property type="molecule type" value="Genomic_DNA"/>
</dbReference>
<dbReference type="EnsemblPlants" id="KEH44435">
    <property type="protein sequence ID" value="KEH44435"/>
    <property type="gene ID" value="MTR_1g115150"/>
</dbReference>
<feature type="region of interest" description="Disordered" evidence="1">
    <location>
        <begin position="36"/>
        <end position="62"/>
    </location>
</feature>